<dbReference type="AlphaFoldDB" id="A0A2W1BEI1"/>
<accession>A0A2W1BEI1</accession>
<organism evidence="1 2">
    <name type="scientific">Helicoverpa armigera</name>
    <name type="common">Cotton bollworm</name>
    <name type="synonym">Heliothis armigera</name>
    <dbReference type="NCBI Taxonomy" id="29058"/>
    <lineage>
        <taxon>Eukaryota</taxon>
        <taxon>Metazoa</taxon>
        <taxon>Ecdysozoa</taxon>
        <taxon>Arthropoda</taxon>
        <taxon>Hexapoda</taxon>
        <taxon>Insecta</taxon>
        <taxon>Pterygota</taxon>
        <taxon>Neoptera</taxon>
        <taxon>Endopterygota</taxon>
        <taxon>Lepidoptera</taxon>
        <taxon>Glossata</taxon>
        <taxon>Ditrysia</taxon>
        <taxon>Noctuoidea</taxon>
        <taxon>Noctuidae</taxon>
        <taxon>Heliothinae</taxon>
        <taxon>Helicoverpa</taxon>
    </lineage>
</organism>
<keyword evidence="2" id="KW-1185">Reference proteome</keyword>
<proteinExistence type="predicted"/>
<sequence length="212" mass="23347">MYGGVWCSSRQYPYQSTKLLLLSPANNDANYIYAYLNLTRPKRDQSAARANYIATISRFRAATHKFFKNLPSDQANSDTAVDLLCINCFTKFIKQCVHVRSGAVAVAQRWRGGDVAVSRAGKGAVALRSCSHAVFTFKARTYRALAARSYVVELTCLVKASGTSWGGGRAPRDVTRRAERRARAGAAAAPLFQYFNYSALECSAVSKAFVEF</sequence>
<dbReference type="EMBL" id="KZ150352">
    <property type="protein sequence ID" value="PZC71250.1"/>
    <property type="molecule type" value="Genomic_DNA"/>
</dbReference>
<protein>
    <submittedName>
        <fullName evidence="1">Uncharacterized protein</fullName>
    </submittedName>
</protein>
<evidence type="ECO:0000313" key="2">
    <source>
        <dbReference type="Proteomes" id="UP000249218"/>
    </source>
</evidence>
<evidence type="ECO:0000313" key="1">
    <source>
        <dbReference type="EMBL" id="PZC71250.1"/>
    </source>
</evidence>
<reference evidence="1 2" key="1">
    <citation type="journal article" date="2017" name="BMC Biol.">
        <title>Genomic innovations, transcriptional plasticity and gene loss underlying the evolution and divergence of two highly polyphagous and invasive Helicoverpa pest species.</title>
        <authorList>
            <person name="Pearce S.L."/>
            <person name="Clarke D.F."/>
            <person name="East P.D."/>
            <person name="Elfekih S."/>
            <person name="Gordon K.H."/>
            <person name="Jermiin L.S."/>
            <person name="McGaughran A."/>
            <person name="Oakeshott J.G."/>
            <person name="Papanikolaou A."/>
            <person name="Perera O.P."/>
            <person name="Rane R.V."/>
            <person name="Richards S."/>
            <person name="Tay W.T."/>
            <person name="Walsh T.K."/>
            <person name="Anderson A."/>
            <person name="Anderson C.J."/>
            <person name="Asgari S."/>
            <person name="Board P.G."/>
            <person name="Bretschneider A."/>
            <person name="Campbell P.M."/>
            <person name="Chertemps T."/>
            <person name="Christeller J.T."/>
            <person name="Coppin C.W."/>
            <person name="Downes S.J."/>
            <person name="Duan G."/>
            <person name="Farnsworth C.A."/>
            <person name="Good R.T."/>
            <person name="Han L.B."/>
            <person name="Han Y.C."/>
            <person name="Hatje K."/>
            <person name="Horne I."/>
            <person name="Huang Y.P."/>
            <person name="Hughes D.S."/>
            <person name="Jacquin-Joly E."/>
            <person name="James W."/>
            <person name="Jhangiani S."/>
            <person name="Kollmar M."/>
            <person name="Kuwar S.S."/>
            <person name="Li S."/>
            <person name="Liu N.Y."/>
            <person name="Maibeche M.T."/>
            <person name="Miller J.R."/>
            <person name="Montagne N."/>
            <person name="Perry T."/>
            <person name="Qu J."/>
            <person name="Song S.V."/>
            <person name="Sutton G.G."/>
            <person name="Vogel H."/>
            <person name="Walenz B.P."/>
            <person name="Xu W."/>
            <person name="Zhang H.J."/>
            <person name="Zou Z."/>
            <person name="Batterham P."/>
            <person name="Edwards O.R."/>
            <person name="Feyereisen R."/>
            <person name="Gibbs R.A."/>
            <person name="Heckel D.G."/>
            <person name="McGrath A."/>
            <person name="Robin C."/>
            <person name="Scherer S.E."/>
            <person name="Worley K.C."/>
            <person name="Wu Y.D."/>
        </authorList>
    </citation>
    <scope>NUCLEOTIDE SEQUENCE [LARGE SCALE GENOMIC DNA]</scope>
    <source>
        <strain evidence="1">Harm_GR_Male_#8</strain>
        <tissue evidence="1">Whole organism</tissue>
    </source>
</reference>
<name>A0A2W1BEI1_HELAM</name>
<gene>
    <name evidence="1" type="primary">HaOG213749</name>
    <name evidence="1" type="ORF">B5X24_HaOG213749</name>
</gene>
<dbReference type="Proteomes" id="UP000249218">
    <property type="component" value="Unassembled WGS sequence"/>
</dbReference>